<feature type="transmembrane region" description="Helical" evidence="8">
    <location>
        <begin position="146"/>
        <end position="165"/>
    </location>
</feature>
<comment type="subcellular location">
    <subcellularLocation>
        <location evidence="1">Cell membrane</location>
        <topology evidence="1">Multi-pass membrane protein</topology>
    </subcellularLocation>
</comment>
<feature type="transmembrane region" description="Helical" evidence="8">
    <location>
        <begin position="367"/>
        <end position="384"/>
    </location>
</feature>
<evidence type="ECO:0000259" key="9">
    <source>
        <dbReference type="PROSITE" id="PS50850"/>
    </source>
</evidence>
<evidence type="ECO:0000256" key="6">
    <source>
        <dbReference type="ARBA" id="ARBA00023136"/>
    </source>
</evidence>
<evidence type="ECO:0000313" key="11">
    <source>
        <dbReference type="Proteomes" id="UP000272474"/>
    </source>
</evidence>
<dbReference type="Proteomes" id="UP000272474">
    <property type="component" value="Unassembled WGS sequence"/>
</dbReference>
<keyword evidence="2" id="KW-0813">Transport</keyword>
<evidence type="ECO:0000256" key="7">
    <source>
        <dbReference type="ARBA" id="ARBA00023251"/>
    </source>
</evidence>
<feature type="domain" description="Major facilitator superfamily (MFS) profile" evidence="9">
    <location>
        <begin position="20"/>
        <end position="480"/>
    </location>
</feature>
<dbReference type="CDD" id="cd17321">
    <property type="entry name" value="MFS_MMR_MDR_like"/>
    <property type="match status" value="1"/>
</dbReference>
<dbReference type="AlphaFoldDB" id="A0A3A9YMT2"/>
<dbReference type="RefSeq" id="WP_120684416.1">
    <property type="nucleotide sequence ID" value="NZ_RBAL01000023.1"/>
</dbReference>
<feature type="transmembrane region" description="Helical" evidence="8">
    <location>
        <begin position="339"/>
        <end position="355"/>
    </location>
</feature>
<dbReference type="EMBL" id="RBAL01000023">
    <property type="protein sequence ID" value="RKN37628.1"/>
    <property type="molecule type" value="Genomic_DNA"/>
</dbReference>
<dbReference type="PANTHER" id="PTHR42718">
    <property type="entry name" value="MAJOR FACILITATOR SUPERFAMILY MULTIDRUG TRANSPORTER MFSC"/>
    <property type="match status" value="1"/>
</dbReference>
<dbReference type="SUPFAM" id="SSF103473">
    <property type="entry name" value="MFS general substrate transporter"/>
    <property type="match status" value="1"/>
</dbReference>
<evidence type="ECO:0000256" key="3">
    <source>
        <dbReference type="ARBA" id="ARBA00022475"/>
    </source>
</evidence>
<name>A0A3A9YMT2_9ACTN</name>
<organism evidence="10 11">
    <name type="scientific">Streptomyces hoynatensis</name>
    <dbReference type="NCBI Taxonomy" id="1141874"/>
    <lineage>
        <taxon>Bacteria</taxon>
        <taxon>Bacillati</taxon>
        <taxon>Actinomycetota</taxon>
        <taxon>Actinomycetes</taxon>
        <taxon>Kitasatosporales</taxon>
        <taxon>Streptomycetaceae</taxon>
        <taxon>Streptomyces</taxon>
    </lineage>
</organism>
<dbReference type="GO" id="GO:0022857">
    <property type="term" value="F:transmembrane transporter activity"/>
    <property type="evidence" value="ECO:0007669"/>
    <property type="project" value="InterPro"/>
</dbReference>
<evidence type="ECO:0000256" key="5">
    <source>
        <dbReference type="ARBA" id="ARBA00022989"/>
    </source>
</evidence>
<feature type="transmembrane region" description="Helical" evidence="8">
    <location>
        <begin position="231"/>
        <end position="254"/>
    </location>
</feature>
<dbReference type="NCBIfam" id="TIGR00711">
    <property type="entry name" value="efflux_EmrB"/>
    <property type="match status" value="1"/>
</dbReference>
<dbReference type="InterPro" id="IPR020846">
    <property type="entry name" value="MFS_dom"/>
</dbReference>
<keyword evidence="3" id="KW-1003">Cell membrane</keyword>
<evidence type="ECO:0000313" key="10">
    <source>
        <dbReference type="EMBL" id="RKN37628.1"/>
    </source>
</evidence>
<dbReference type="PRINTS" id="PR01036">
    <property type="entry name" value="TCRTETB"/>
</dbReference>
<reference evidence="10 11" key="1">
    <citation type="journal article" date="2014" name="Int. J. Syst. Evol. Microbiol.">
        <title>Streptomyces hoynatensis sp. nov., isolated from deep marine sediment.</title>
        <authorList>
            <person name="Veyisoglu A."/>
            <person name="Sahin N."/>
        </authorList>
    </citation>
    <scope>NUCLEOTIDE SEQUENCE [LARGE SCALE GENOMIC DNA]</scope>
    <source>
        <strain evidence="10 11">KCTC 29097</strain>
    </source>
</reference>
<feature type="transmembrane region" description="Helical" evidence="8">
    <location>
        <begin position="457"/>
        <end position="476"/>
    </location>
</feature>
<accession>A0A3A9YMT2</accession>
<feature type="transmembrane region" description="Helical" evidence="8">
    <location>
        <begin position="275"/>
        <end position="300"/>
    </location>
</feature>
<dbReference type="Pfam" id="PF07690">
    <property type="entry name" value="MFS_1"/>
    <property type="match status" value="1"/>
</dbReference>
<keyword evidence="11" id="KW-1185">Reference proteome</keyword>
<proteinExistence type="predicted"/>
<comment type="caution">
    <text evidence="10">The sequence shown here is derived from an EMBL/GenBank/DDBJ whole genome shotgun (WGS) entry which is preliminary data.</text>
</comment>
<dbReference type="InterPro" id="IPR011701">
    <property type="entry name" value="MFS"/>
</dbReference>
<feature type="transmembrane region" description="Helical" evidence="8">
    <location>
        <begin position="312"/>
        <end position="332"/>
    </location>
</feature>
<dbReference type="OrthoDB" id="4080117at2"/>
<feature type="transmembrane region" description="Helical" evidence="8">
    <location>
        <begin position="207"/>
        <end position="225"/>
    </location>
</feature>
<dbReference type="Gene3D" id="1.20.1720.10">
    <property type="entry name" value="Multidrug resistance protein D"/>
    <property type="match status" value="1"/>
</dbReference>
<gene>
    <name evidence="10" type="ORF">D7294_27200</name>
</gene>
<evidence type="ECO:0000256" key="1">
    <source>
        <dbReference type="ARBA" id="ARBA00004651"/>
    </source>
</evidence>
<evidence type="ECO:0000256" key="2">
    <source>
        <dbReference type="ARBA" id="ARBA00022448"/>
    </source>
</evidence>
<feature type="transmembrane region" description="Helical" evidence="8">
    <location>
        <begin position="111"/>
        <end position="134"/>
    </location>
</feature>
<feature type="transmembrane region" description="Helical" evidence="8">
    <location>
        <begin position="177"/>
        <end position="195"/>
    </location>
</feature>
<keyword evidence="6 8" id="KW-0472">Membrane</keyword>
<sequence length="499" mass="51296">MSDIESTPQAGVGGGRRWLALVFICLAQLMVVLDVTIVNIALPSAQADLDFSDGDRQWVVTAYTLAFGSLLLLGGRLADYTGRRRAFIIGTIGFAAASALGGAAGSFELLLAARALQGVFGALLAPAALSLLAVTFTETHERAKAFGIFGGIAAGGGAIGLLLGGWLTDAFDWRWCMYVNCVIAFLALCGTALLPNPRASHGVRLDLPGVLLVTTGLVAIVYGLSEAESEGWSSGMVLGPITLGVLLLAAFAVVEARTAEPLLRLRVVWDRTRGTAYLSAAIAMIGMLGTMFLLTFYIQIVKGYSPVKAGVSFLPMTLAVAVAAGGIASRLLPRVPPRALMTPGMLISACGLTWLTRLEPDSGYAEVPLVGMLLIGLGMGLVMAPAMNYATHGVGAEDAGVASGMVNTGQQIGGSIATALLNTLAANATTDYISDHMTRPGDQAVLQAGLVEGYTTAFAWAAGILAVGSLVIAALMNTPRPNPGAQAAGSGDPVPVHLG</sequence>
<dbReference type="PROSITE" id="PS50850">
    <property type="entry name" value="MFS"/>
    <property type="match status" value="1"/>
</dbReference>
<keyword evidence="7" id="KW-0046">Antibiotic resistance</keyword>
<dbReference type="InterPro" id="IPR004638">
    <property type="entry name" value="EmrB-like"/>
</dbReference>
<evidence type="ECO:0000256" key="4">
    <source>
        <dbReference type="ARBA" id="ARBA00022692"/>
    </source>
</evidence>
<feature type="transmembrane region" description="Helical" evidence="8">
    <location>
        <begin position="57"/>
        <end position="74"/>
    </location>
</feature>
<dbReference type="GO" id="GO:0046677">
    <property type="term" value="P:response to antibiotic"/>
    <property type="evidence" value="ECO:0007669"/>
    <property type="project" value="UniProtKB-KW"/>
</dbReference>
<dbReference type="PANTHER" id="PTHR42718:SF46">
    <property type="entry name" value="BLR6921 PROTEIN"/>
    <property type="match status" value="1"/>
</dbReference>
<dbReference type="Gene3D" id="1.20.1250.20">
    <property type="entry name" value="MFS general substrate transporter like domains"/>
    <property type="match status" value="1"/>
</dbReference>
<keyword evidence="5 8" id="KW-1133">Transmembrane helix</keyword>
<feature type="transmembrane region" description="Helical" evidence="8">
    <location>
        <begin position="18"/>
        <end position="42"/>
    </location>
</feature>
<dbReference type="GO" id="GO:0005886">
    <property type="term" value="C:plasma membrane"/>
    <property type="evidence" value="ECO:0007669"/>
    <property type="project" value="UniProtKB-SubCell"/>
</dbReference>
<keyword evidence="4 8" id="KW-0812">Transmembrane</keyword>
<protein>
    <submittedName>
        <fullName evidence="10">DHA2 family efflux MFS transporter permease subunit</fullName>
    </submittedName>
</protein>
<evidence type="ECO:0000256" key="8">
    <source>
        <dbReference type="SAM" id="Phobius"/>
    </source>
</evidence>
<dbReference type="InterPro" id="IPR036259">
    <property type="entry name" value="MFS_trans_sf"/>
</dbReference>
<feature type="transmembrane region" description="Helical" evidence="8">
    <location>
        <begin position="86"/>
        <end position="105"/>
    </location>
</feature>